<sequence>MKKITIVTFVIILLILSCKSPNKKDERVITGTTTIVRSGVENQKISREWLEALRTRESKTYRDSIAELKRPLSEGELEWQQLIESITGEWDAMRDSINVPFGKLGISDTIYVLLGYRGRDDAFTYKDRTMCLDLTALNDNYGSAGDSTNKDRIMRIMSHEYTHLLSKKWMDDNDFEIPANHYASDTAFRKHILWEIWYEGFGVYRSMSPKWFPKGDSLSPIAKKTLEKLSPVFTDKIITMDTTKALTLEQKKWIQEKVSRAPFREKYAALPVGIWLALESKGNDKNLSVWVNKGPEGILGLAKKHLKGENKKKFDAVFHDRFKD</sequence>
<protein>
    <recommendedName>
        <fullName evidence="3">DUF2268 domain-containing protein</fullName>
    </recommendedName>
</protein>
<evidence type="ECO:0000313" key="1">
    <source>
        <dbReference type="EMBL" id="NER13475.1"/>
    </source>
</evidence>
<dbReference type="Proteomes" id="UP000468581">
    <property type="component" value="Unassembled WGS sequence"/>
</dbReference>
<reference evidence="1 2" key="1">
    <citation type="submission" date="2020-01" db="EMBL/GenBank/DDBJ databases">
        <title>Leptobacterium flavescens.</title>
        <authorList>
            <person name="Wang G."/>
        </authorList>
    </citation>
    <scope>NUCLEOTIDE SEQUENCE [LARGE SCALE GENOMIC DNA]</scope>
    <source>
        <strain evidence="1 2">KCTC 22160</strain>
    </source>
</reference>
<gene>
    <name evidence="1" type="ORF">GWK08_08510</name>
</gene>
<name>A0A6P0UJK0_9FLAO</name>
<dbReference type="PROSITE" id="PS51257">
    <property type="entry name" value="PROKAR_LIPOPROTEIN"/>
    <property type="match status" value="1"/>
</dbReference>
<organism evidence="1 2">
    <name type="scientific">Leptobacterium flavescens</name>
    <dbReference type="NCBI Taxonomy" id="472055"/>
    <lineage>
        <taxon>Bacteria</taxon>
        <taxon>Pseudomonadati</taxon>
        <taxon>Bacteroidota</taxon>
        <taxon>Flavobacteriia</taxon>
        <taxon>Flavobacteriales</taxon>
        <taxon>Flavobacteriaceae</taxon>
        <taxon>Leptobacterium</taxon>
    </lineage>
</organism>
<keyword evidence="2" id="KW-1185">Reference proteome</keyword>
<proteinExistence type="predicted"/>
<dbReference type="EMBL" id="JAABOO010000002">
    <property type="protein sequence ID" value="NER13475.1"/>
    <property type="molecule type" value="Genomic_DNA"/>
</dbReference>
<dbReference type="RefSeq" id="WP_163606514.1">
    <property type="nucleotide sequence ID" value="NZ_JAABOO010000002.1"/>
</dbReference>
<evidence type="ECO:0000313" key="2">
    <source>
        <dbReference type="Proteomes" id="UP000468581"/>
    </source>
</evidence>
<evidence type="ECO:0008006" key="3">
    <source>
        <dbReference type="Google" id="ProtNLM"/>
    </source>
</evidence>
<dbReference type="AlphaFoldDB" id="A0A6P0UJK0"/>
<comment type="caution">
    <text evidence="1">The sequence shown here is derived from an EMBL/GenBank/DDBJ whole genome shotgun (WGS) entry which is preliminary data.</text>
</comment>
<accession>A0A6P0UJK0</accession>